<evidence type="ECO:0000256" key="2">
    <source>
        <dbReference type="ARBA" id="ARBA00022596"/>
    </source>
</evidence>
<feature type="binding site" evidence="5">
    <location>
        <position position="73"/>
    </location>
    <ligand>
        <name>Zn(2+)</name>
        <dbReference type="ChEBI" id="CHEBI:29105"/>
    </ligand>
</feature>
<reference evidence="6 7" key="1">
    <citation type="journal article" date="2015" name="Genome Announc.">
        <title>Complete Genome of Geobacter pickeringii G13T, a Metal-Reducing Isolate from Sedimentary Kaolin Deposits.</title>
        <authorList>
            <person name="Badalamenti J.P."/>
            <person name="Bond D.R."/>
        </authorList>
    </citation>
    <scope>NUCLEOTIDE SEQUENCE [LARGE SCALE GENOMIC DNA]</scope>
    <source>
        <strain evidence="6 7">G13</strain>
    </source>
</reference>
<dbReference type="Pfam" id="PF01155">
    <property type="entry name" value="HypA"/>
    <property type="match status" value="1"/>
</dbReference>
<comment type="function">
    <text evidence="5">Involved in the maturation of [NiFe] hydrogenases. Required for nickel insertion into the metal center of the hydrogenase.</text>
</comment>
<keyword evidence="7" id="KW-1185">Reference proteome</keyword>
<dbReference type="Proteomes" id="UP000057609">
    <property type="component" value="Chromosome"/>
</dbReference>
<evidence type="ECO:0000313" key="6">
    <source>
        <dbReference type="EMBL" id="AJE04951.1"/>
    </source>
</evidence>
<evidence type="ECO:0000313" key="7">
    <source>
        <dbReference type="Proteomes" id="UP000057609"/>
    </source>
</evidence>
<feature type="binding site" evidence="5">
    <location>
        <position position="2"/>
    </location>
    <ligand>
        <name>Ni(2+)</name>
        <dbReference type="ChEBI" id="CHEBI:49786"/>
    </ligand>
</feature>
<dbReference type="InterPro" id="IPR000688">
    <property type="entry name" value="HypA/HybF"/>
</dbReference>
<dbReference type="OrthoDB" id="9800361at2"/>
<gene>
    <name evidence="5" type="primary">hypA</name>
    <name evidence="6" type="ORF">GPICK_14455</name>
</gene>
<dbReference type="PIRSF" id="PIRSF004761">
    <property type="entry name" value="Hydrgn_mat_HypA"/>
    <property type="match status" value="1"/>
</dbReference>
<dbReference type="Gene3D" id="3.30.2320.80">
    <property type="match status" value="1"/>
</dbReference>
<dbReference type="PROSITE" id="PS01249">
    <property type="entry name" value="HYPA"/>
    <property type="match status" value="1"/>
</dbReference>
<evidence type="ECO:0000256" key="1">
    <source>
        <dbReference type="ARBA" id="ARBA00010748"/>
    </source>
</evidence>
<accession>A0A0B5BLL4</accession>
<sequence length="110" mass="11935">MHEMSITQSVVEICEKNAEGRRVLAVTLEIGELSGVVPEAVEFCFEACTSGTLLEGARLAIERVPGRGECPACRAEMPVKTYFEPCPSCGAYGVRITAGEELRVKELEVE</sequence>
<keyword evidence="3 5" id="KW-0479">Metal-binding</keyword>
<organism evidence="6 7">
    <name type="scientific">Geobacter pickeringii</name>
    <dbReference type="NCBI Taxonomy" id="345632"/>
    <lineage>
        <taxon>Bacteria</taxon>
        <taxon>Pseudomonadati</taxon>
        <taxon>Thermodesulfobacteriota</taxon>
        <taxon>Desulfuromonadia</taxon>
        <taxon>Geobacterales</taxon>
        <taxon>Geobacteraceae</taxon>
        <taxon>Geobacter</taxon>
    </lineage>
</organism>
<dbReference type="STRING" id="345632.GPICK_14455"/>
<feature type="binding site" evidence="5">
    <location>
        <position position="70"/>
    </location>
    <ligand>
        <name>Zn(2+)</name>
        <dbReference type="ChEBI" id="CHEBI:29105"/>
    </ligand>
</feature>
<dbReference type="KEGG" id="gpi:GPICK_14455"/>
<dbReference type="NCBIfam" id="TIGR00100">
    <property type="entry name" value="hypA"/>
    <property type="match status" value="1"/>
</dbReference>
<evidence type="ECO:0000256" key="4">
    <source>
        <dbReference type="ARBA" id="ARBA00022833"/>
    </source>
</evidence>
<dbReference type="EMBL" id="CP009788">
    <property type="protein sequence ID" value="AJE04951.1"/>
    <property type="molecule type" value="Genomic_DNA"/>
</dbReference>
<feature type="binding site" evidence="5">
    <location>
        <position position="89"/>
    </location>
    <ligand>
        <name>Zn(2+)</name>
        <dbReference type="ChEBI" id="CHEBI:29105"/>
    </ligand>
</feature>
<dbReference type="AlphaFoldDB" id="A0A0B5BLL4"/>
<dbReference type="RefSeq" id="WP_039745839.1">
    <property type="nucleotide sequence ID" value="NZ_CP009788.1"/>
</dbReference>
<dbReference type="GO" id="GO:0008270">
    <property type="term" value="F:zinc ion binding"/>
    <property type="evidence" value="ECO:0007669"/>
    <property type="project" value="UniProtKB-UniRule"/>
</dbReference>
<evidence type="ECO:0000256" key="3">
    <source>
        <dbReference type="ARBA" id="ARBA00022723"/>
    </source>
</evidence>
<evidence type="ECO:0000256" key="5">
    <source>
        <dbReference type="HAMAP-Rule" id="MF_00213"/>
    </source>
</evidence>
<dbReference type="InterPro" id="IPR020538">
    <property type="entry name" value="Hydgase_Ni_incorp_HypA/HybF_CS"/>
</dbReference>
<feature type="binding site" evidence="5">
    <location>
        <position position="86"/>
    </location>
    <ligand>
        <name>Zn(2+)</name>
        <dbReference type="ChEBI" id="CHEBI:29105"/>
    </ligand>
</feature>
<comment type="similarity">
    <text evidence="1 5">Belongs to the HypA/HybF family.</text>
</comment>
<dbReference type="GO" id="GO:0016151">
    <property type="term" value="F:nickel cation binding"/>
    <property type="evidence" value="ECO:0007669"/>
    <property type="project" value="UniProtKB-UniRule"/>
</dbReference>
<dbReference type="HOGENOM" id="CLU_126929_3_0_7"/>
<protein>
    <recommendedName>
        <fullName evidence="5">Hydrogenase maturation factor HypA</fullName>
    </recommendedName>
</protein>
<dbReference type="PANTHER" id="PTHR34535:SF3">
    <property type="entry name" value="HYDROGENASE MATURATION FACTOR HYPA"/>
    <property type="match status" value="1"/>
</dbReference>
<name>A0A0B5BLL4_9BACT</name>
<proteinExistence type="inferred from homology"/>
<dbReference type="HAMAP" id="MF_00213">
    <property type="entry name" value="HypA_HybF"/>
    <property type="match status" value="1"/>
</dbReference>
<dbReference type="PANTHER" id="PTHR34535">
    <property type="entry name" value="HYDROGENASE MATURATION FACTOR HYPA"/>
    <property type="match status" value="1"/>
</dbReference>
<keyword evidence="2 5" id="KW-0533">Nickel</keyword>
<dbReference type="GO" id="GO:0051604">
    <property type="term" value="P:protein maturation"/>
    <property type="evidence" value="ECO:0007669"/>
    <property type="project" value="InterPro"/>
</dbReference>
<keyword evidence="4 5" id="KW-0862">Zinc</keyword>